<keyword evidence="1" id="KW-0472">Membrane</keyword>
<evidence type="ECO:0000256" key="1">
    <source>
        <dbReference type="SAM" id="Phobius"/>
    </source>
</evidence>
<keyword evidence="1" id="KW-1133">Transmembrane helix</keyword>
<accession>A0A5B8XFX0</accession>
<dbReference type="RefSeq" id="WP_146821210.1">
    <property type="nucleotide sequence ID" value="NZ_CP029077.1"/>
</dbReference>
<evidence type="ECO:0000313" key="3">
    <source>
        <dbReference type="Proteomes" id="UP000321934"/>
    </source>
</evidence>
<organism evidence="2 3">
    <name type="scientific">Candidatus Deianiraea vastatrix</name>
    <dbReference type="NCBI Taxonomy" id="2163644"/>
    <lineage>
        <taxon>Bacteria</taxon>
        <taxon>Pseudomonadati</taxon>
        <taxon>Pseudomonadota</taxon>
        <taxon>Alphaproteobacteria</taxon>
        <taxon>Rickettsiales</taxon>
        <taxon>Candidatus Deianiraeaceae</taxon>
        <taxon>Candidatus Deianiraea</taxon>
    </lineage>
</organism>
<keyword evidence="3" id="KW-1185">Reference proteome</keyword>
<keyword evidence="1" id="KW-0812">Transmembrane</keyword>
<feature type="transmembrane region" description="Helical" evidence="1">
    <location>
        <begin position="52"/>
        <end position="69"/>
    </location>
</feature>
<evidence type="ECO:0000313" key="2">
    <source>
        <dbReference type="EMBL" id="QED23816.1"/>
    </source>
</evidence>
<gene>
    <name evidence="2" type="ORF">Deia_01034</name>
</gene>
<dbReference type="Proteomes" id="UP000321934">
    <property type="component" value="Chromosome"/>
</dbReference>
<feature type="transmembrane region" description="Helical" evidence="1">
    <location>
        <begin position="7"/>
        <end position="26"/>
    </location>
</feature>
<proteinExistence type="predicted"/>
<reference evidence="2 3" key="1">
    <citation type="journal article" date="2019" name="ISME J.">
        <title>Deianiraea, an extracellular bacterium associated with the ciliate Paramecium, suggests an alternative scenario for the evolution of Rickettsiales.</title>
        <authorList>
            <person name="Castelli M."/>
            <person name="Sabaneyeva E."/>
            <person name="Lanzoni O."/>
            <person name="Lebedeva N."/>
            <person name="Floriano A.M."/>
            <person name="Gaiarsa S."/>
            <person name="Benken K."/>
            <person name="Modeo L."/>
            <person name="Bandi C."/>
            <person name="Potekhin A."/>
            <person name="Sassera D."/>
            <person name="Petroni G."/>
        </authorList>
    </citation>
    <scope>NUCLEOTIDE SEQUENCE [LARGE SCALE GENOMIC DNA]</scope>
    <source>
        <strain evidence="2">CyL4-1</strain>
    </source>
</reference>
<dbReference type="AlphaFoldDB" id="A0A5B8XFX0"/>
<protein>
    <submittedName>
        <fullName evidence="2">Preprotein translocase subunit SecG</fullName>
    </submittedName>
</protein>
<sequence length="97" mass="10370">MQALYNLLITIEILTGIFILIIVVTSKGSSDGLVAKANTSIAATSVSPGTKLTRIIVAIFLVNSLLIAITRHKMQKNSSIIANFDKEVSKNLAPSDE</sequence>
<name>A0A5B8XFX0_9RICK</name>
<dbReference type="EMBL" id="CP029077">
    <property type="protein sequence ID" value="QED23816.1"/>
    <property type="molecule type" value="Genomic_DNA"/>
</dbReference>